<dbReference type="AlphaFoldDB" id="A0A7W1T6X3"/>
<protein>
    <submittedName>
        <fullName evidence="1">Uncharacterized protein</fullName>
    </submittedName>
</protein>
<comment type="caution">
    <text evidence="1">The sequence shown here is derived from an EMBL/GenBank/DDBJ whole genome shotgun (WGS) entry which is preliminary data.</text>
</comment>
<gene>
    <name evidence="1" type="ORF">HPK16_09645</name>
</gene>
<organism evidence="1 2">
    <name type="scientific">Listeria rustica</name>
    <dbReference type="NCBI Taxonomy" id="2713503"/>
    <lineage>
        <taxon>Bacteria</taxon>
        <taxon>Bacillati</taxon>
        <taxon>Bacillota</taxon>
        <taxon>Bacilli</taxon>
        <taxon>Bacillales</taxon>
        <taxon>Listeriaceae</taxon>
        <taxon>Listeria</taxon>
    </lineage>
</organism>
<keyword evidence="2" id="KW-1185">Reference proteome</keyword>
<evidence type="ECO:0000313" key="2">
    <source>
        <dbReference type="Proteomes" id="UP000548787"/>
    </source>
</evidence>
<reference evidence="1 2" key="2">
    <citation type="submission" date="2020-08" db="EMBL/GenBank/DDBJ databases">
        <title>Listeria ohnekaius sp. nov. and Listeria portnoyii sp. nov. isolated from non-agricultural and natural environments.</title>
        <authorList>
            <person name="Weller D."/>
            <person name="Belias A.M."/>
            <person name="Liao J."/>
            <person name="Guo S."/>
            <person name="Orsi R.H."/>
            <person name="Wiedmann M."/>
        </authorList>
    </citation>
    <scope>NUCLEOTIDE SEQUENCE [LARGE SCALE GENOMIC DNA]</scope>
    <source>
        <strain evidence="1 2">FSL W9-0585</strain>
    </source>
</reference>
<name>A0A7W1T6X3_9LIST</name>
<sequence>MHDKLISNEITKLFSKEIFRFAEFWFDNYYATDIHDTILEEHPEFVQLYRTTIVKTVSSGLRGISGGGYSQLDYYNLGKTEAQNGLTVEDALRNRDSFEAAMEAFLLKRRQEGAMDVTAQEINYYMDELTAFHDTTMPIILQGYGDYAKK</sequence>
<dbReference type="RefSeq" id="WP_181676759.1">
    <property type="nucleotide sequence ID" value="NZ_JABJVM010000008.1"/>
</dbReference>
<evidence type="ECO:0000313" key="1">
    <source>
        <dbReference type="EMBL" id="MBA3926606.1"/>
    </source>
</evidence>
<accession>A0A7W1T6X3</accession>
<dbReference type="EMBL" id="JABJVM010000008">
    <property type="protein sequence ID" value="MBA3926606.1"/>
    <property type="molecule type" value="Genomic_DNA"/>
</dbReference>
<reference evidence="1 2" key="1">
    <citation type="submission" date="2020-05" db="EMBL/GenBank/DDBJ databases">
        <authorList>
            <person name="Carlin C.R."/>
        </authorList>
    </citation>
    <scope>NUCLEOTIDE SEQUENCE [LARGE SCALE GENOMIC DNA]</scope>
    <source>
        <strain evidence="1 2">FSL W9-0585</strain>
    </source>
</reference>
<proteinExistence type="predicted"/>
<dbReference type="Proteomes" id="UP000548787">
    <property type="component" value="Unassembled WGS sequence"/>
</dbReference>